<protein>
    <submittedName>
        <fullName evidence="1">Uncharacterized protein</fullName>
    </submittedName>
</protein>
<proteinExistence type="predicted"/>
<accession>A0A8J5JJT6</accession>
<dbReference type="EMBL" id="JAHLQT010033114">
    <property type="protein sequence ID" value="KAG7159492.1"/>
    <property type="molecule type" value="Genomic_DNA"/>
</dbReference>
<dbReference type="Proteomes" id="UP000747542">
    <property type="component" value="Unassembled WGS sequence"/>
</dbReference>
<organism evidence="1 2">
    <name type="scientific">Homarus americanus</name>
    <name type="common">American lobster</name>
    <dbReference type="NCBI Taxonomy" id="6706"/>
    <lineage>
        <taxon>Eukaryota</taxon>
        <taxon>Metazoa</taxon>
        <taxon>Ecdysozoa</taxon>
        <taxon>Arthropoda</taxon>
        <taxon>Crustacea</taxon>
        <taxon>Multicrustacea</taxon>
        <taxon>Malacostraca</taxon>
        <taxon>Eumalacostraca</taxon>
        <taxon>Eucarida</taxon>
        <taxon>Decapoda</taxon>
        <taxon>Pleocyemata</taxon>
        <taxon>Astacidea</taxon>
        <taxon>Nephropoidea</taxon>
        <taxon>Nephropidae</taxon>
        <taxon>Homarus</taxon>
    </lineage>
</organism>
<dbReference type="AlphaFoldDB" id="A0A8J5JJT6"/>
<evidence type="ECO:0000313" key="1">
    <source>
        <dbReference type="EMBL" id="KAG7159492.1"/>
    </source>
</evidence>
<gene>
    <name evidence="1" type="ORF">Hamer_G004122</name>
</gene>
<dbReference type="OrthoDB" id="6351409at2759"/>
<keyword evidence="2" id="KW-1185">Reference proteome</keyword>
<sequence>MSPGKWWCVAAVVWIMWMMMYHRLAFTTTWRPWHHLASNITWTLQHHLPPKQTFTRSNTSHATFTKECYTYSGVTARNTCCKLHDYRDGLDLLNCIKSSYVDHVLHQRQNMSEVAELSWFSMISQAKERVNADSVHHSTEGVHWALVGDSHVRYITDVIIRRLATTGLQYTERSFEGVWHEVYKLLNLMRMSVYTEDLEVRHMVVPFYLTWYRDTFLQRLPELIRQWEAGEQLKPTLLILDCGLHWMVRSHKISMELGEEAAAVPYKEQLRSLAPQLTRLAATTTIIFKLLDDIPAVHGSHSDKNWLTLKNLQLYNSIVRESLEGTGVILWDSTLPLSQAYTSECVLRPKSLFPSYSWKCFDENHVGYIVVEQYADMILNDVCNKYMNLKPEYCP</sequence>
<reference evidence="1" key="1">
    <citation type="journal article" date="2021" name="Sci. Adv.">
        <title>The American lobster genome reveals insights on longevity, neural, and immune adaptations.</title>
        <authorList>
            <person name="Polinski J.M."/>
            <person name="Zimin A.V."/>
            <person name="Clark K.F."/>
            <person name="Kohn A.B."/>
            <person name="Sadowski N."/>
            <person name="Timp W."/>
            <person name="Ptitsyn A."/>
            <person name="Khanna P."/>
            <person name="Romanova D.Y."/>
            <person name="Williams P."/>
            <person name="Greenwood S.J."/>
            <person name="Moroz L.L."/>
            <person name="Walt D.R."/>
            <person name="Bodnar A.G."/>
        </authorList>
    </citation>
    <scope>NUCLEOTIDE SEQUENCE</scope>
    <source>
        <strain evidence="1">GMGI-L3</strain>
    </source>
</reference>
<comment type="caution">
    <text evidence="1">The sequence shown here is derived from an EMBL/GenBank/DDBJ whole genome shotgun (WGS) entry which is preliminary data.</text>
</comment>
<name>A0A8J5JJT6_HOMAM</name>
<evidence type="ECO:0000313" key="2">
    <source>
        <dbReference type="Proteomes" id="UP000747542"/>
    </source>
</evidence>